<feature type="transmembrane region" description="Helical" evidence="11">
    <location>
        <begin position="261"/>
        <end position="283"/>
    </location>
</feature>
<evidence type="ECO:0000256" key="11">
    <source>
        <dbReference type="SAM" id="Phobius"/>
    </source>
</evidence>
<reference evidence="13" key="2">
    <citation type="submission" date="2025-08" db="UniProtKB">
        <authorList>
            <consortium name="Ensembl"/>
        </authorList>
    </citation>
    <scope>IDENTIFICATION</scope>
</reference>
<proteinExistence type="inferred from homology"/>
<evidence type="ECO:0000313" key="13">
    <source>
        <dbReference type="Ensembl" id="ENSBIXP00005039679.1"/>
    </source>
</evidence>
<dbReference type="Pfam" id="PF12698">
    <property type="entry name" value="ABC2_membrane_3"/>
    <property type="match status" value="1"/>
</dbReference>
<dbReference type="FunFam" id="3.40.50.300:FF:000436">
    <property type="entry name" value="ATP binding cassette subfamily A member 9"/>
    <property type="match status" value="1"/>
</dbReference>
<evidence type="ECO:0000256" key="9">
    <source>
        <dbReference type="ARBA" id="ARBA00022989"/>
    </source>
</evidence>
<dbReference type="CDD" id="cd03263">
    <property type="entry name" value="ABC_subfamily_A"/>
    <property type="match status" value="2"/>
</dbReference>
<evidence type="ECO:0000256" key="5">
    <source>
        <dbReference type="ARBA" id="ARBA00022737"/>
    </source>
</evidence>
<dbReference type="FunFam" id="3.40.50.300:FF:000335">
    <property type="entry name" value="ATP binding cassette subfamily A member 5"/>
    <property type="match status" value="1"/>
</dbReference>
<dbReference type="PANTHER" id="PTHR19229">
    <property type="entry name" value="ATP-BINDING CASSETTE TRANSPORTER SUBFAMILY A ABCA"/>
    <property type="match status" value="1"/>
</dbReference>
<evidence type="ECO:0000256" key="8">
    <source>
        <dbReference type="ARBA" id="ARBA00022967"/>
    </source>
</evidence>
<dbReference type="SUPFAM" id="SSF52540">
    <property type="entry name" value="P-loop containing nucleoside triphosphate hydrolases"/>
    <property type="match status" value="2"/>
</dbReference>
<dbReference type="GO" id="GO:0140359">
    <property type="term" value="F:ABC-type transporter activity"/>
    <property type="evidence" value="ECO:0007669"/>
    <property type="project" value="InterPro"/>
</dbReference>
<dbReference type="InterPro" id="IPR026082">
    <property type="entry name" value="ABCA"/>
</dbReference>
<name>A0A4W2IBQ7_BOBOX</name>
<keyword evidence="5" id="KW-0677">Repeat</keyword>
<feature type="transmembrane region" description="Helical" evidence="11">
    <location>
        <begin position="1051"/>
        <end position="1071"/>
    </location>
</feature>
<dbReference type="Pfam" id="PF00005">
    <property type="entry name" value="ABC_tran"/>
    <property type="match status" value="2"/>
</dbReference>
<protein>
    <submittedName>
        <fullName evidence="13">ATP binding cassette subfamily A member 6</fullName>
    </submittedName>
</protein>
<dbReference type="GO" id="GO:0005319">
    <property type="term" value="F:lipid transporter activity"/>
    <property type="evidence" value="ECO:0007669"/>
    <property type="project" value="TreeGrafter"/>
</dbReference>
<dbReference type="GeneTree" id="ENSGT00940000162244"/>
<comment type="subcellular location">
    <subcellularLocation>
        <location evidence="1">Membrane</location>
        <topology evidence="1">Multi-pass membrane protein</topology>
    </subcellularLocation>
</comment>
<comment type="similarity">
    <text evidence="2">Belongs to the ABC transporter superfamily. ABCA family.</text>
</comment>
<keyword evidence="3" id="KW-0813">Transport</keyword>
<gene>
    <name evidence="13" type="primary">ABCA6</name>
</gene>
<keyword evidence="9 11" id="KW-1133">Transmembrane helix</keyword>
<dbReference type="InterPro" id="IPR027417">
    <property type="entry name" value="P-loop_NTPase"/>
</dbReference>
<keyword evidence="4 11" id="KW-0812">Transmembrane</keyword>
<feature type="transmembrane region" description="Helical" evidence="11">
    <location>
        <begin position="327"/>
        <end position="348"/>
    </location>
</feature>
<keyword evidence="7" id="KW-0067">ATP-binding</keyword>
<dbReference type="InterPro" id="IPR056264">
    <property type="entry name" value="R2_ABCA1-4-like"/>
</dbReference>
<evidence type="ECO:0000256" key="10">
    <source>
        <dbReference type="ARBA" id="ARBA00023136"/>
    </source>
</evidence>
<feature type="domain" description="ABC transporter" evidence="12">
    <location>
        <begin position="1255"/>
        <end position="1484"/>
    </location>
</feature>
<dbReference type="Gene3D" id="3.40.50.300">
    <property type="entry name" value="P-loop containing nucleotide triphosphate hydrolases"/>
    <property type="match status" value="2"/>
</dbReference>
<feature type="transmembrane region" description="Helical" evidence="11">
    <location>
        <begin position="220"/>
        <end position="240"/>
    </location>
</feature>
<evidence type="ECO:0000256" key="1">
    <source>
        <dbReference type="ARBA" id="ARBA00004141"/>
    </source>
</evidence>
<feature type="transmembrane region" description="Helical" evidence="11">
    <location>
        <begin position="1083"/>
        <end position="1107"/>
    </location>
</feature>
<dbReference type="PANTHER" id="PTHR19229:SF13">
    <property type="entry name" value="ATP-BINDING CASSETTE SUB-FAMILY A MEMBER 6"/>
    <property type="match status" value="1"/>
</dbReference>
<dbReference type="GO" id="GO:0016887">
    <property type="term" value="F:ATP hydrolysis activity"/>
    <property type="evidence" value="ECO:0007669"/>
    <property type="project" value="InterPro"/>
</dbReference>
<dbReference type="GO" id="GO:0005524">
    <property type="term" value="F:ATP binding"/>
    <property type="evidence" value="ECO:0007669"/>
    <property type="project" value="UniProtKB-KW"/>
</dbReference>
<sequence length="1588" mass="179788">MKSVYQQTQALLCKNLLKKWRMKRETLLEWGFPILLALYMCIFSRLNENVRFPGMPPQNLGRVDKYNRSFTDVVYTPVSNLTQQIMNKTALAPVMEGRRIIGAPDEKSMDEIMLDTFSYSVGVIFNDPFSYKLKFYQRYYVPILKEDFFTAYCKRTHIDFSCALEKYWKGGFVPLQAAINAAIIQVTTNHYVMEELMSVTAVNMKTLPFIFKENLQNEMFIFYCLLYFSPLIYFLSLNVARERKKYKDLMNLMGLQDSAFWLSWGLIYAAFIFVTSIIITVIITSTEIIILTGFTVIFTLFFLYGLSLIALAFLMTVLLKKTILTSLVVFLLTLFWGGVGLSAFYQQLPSPLKWIFSICSPFAFSAGINQIIHLDYTMNGVIFPDASGDSYIMIATFSILTFDALLYLALALYFDKILPYGNESHYSPLFFLNSSPCFQHRRTGSHVTWKDVDPEPAADEYCEPVAPELHGREAIRIRNVKKVYKEKTGKVEVLKGLSFDIYEGQITAVLGHSGAGKSALLRILSGSSVPTAGSVTIYNKNLSEMQDLEEIRKITGVCPQFNVQFDTLTVKENLRLFAKIKGIQPKDVEQEVQRVLLELDIQNIQDNLATLLSEGQKRKLTIGIALLGDPQVLLLDEPTAGLDPFSRHRIWNFLRERKADRVILLSTNLMDEADMLADRKVILSKGRLKCAGSSVFLKRRWGLGYHLSLYRNETCDPEKITSLINHHIPDAKLKTESKEKLVYTLPAERTNKFPDLFSDLDEDCSLGVLSYEVSTSTLNEVFTKLEGNSMAEQDFEQVEMSRDTGRLHEMDPPCPPAPETQKAMSIAGLWRLQFWAMARLRFLQLRRGKKGLLILLFVFGVAVFPLIVESIFYAMLNETADLEFKPELYFLSPGQLPQGPRTSLLIINNTESNIEDFIQSLKHQNIILEVDDFENRNGTEDPSYNGAIIVSGKRKDYGFSVVCNTKQLHCFPVLMSVVSNALLRMFNQTQRIRTERSSYPLVSAGFARLPSWAVDLSPYIAMNSVSDYKKRTKSQLWISGLFPSAYWCGQALVDVSLYSLMLLAMYLIFYLANREHIYLTSRIVFVVLTLGYAASLVSLMYVIAFIFRKRRKNSGLWSFCFYIVTVIAFGIIVLFGSGVPVLIPCMALAPSATLIGFIAFLQKVRNVIKCAVNFECPYFQALLFMFVLRCLEAKCGKKIMQKDPVFRISPQSRDARSNAEEPIGEDEDVQAERIRTATALNTSIEEKPVIIASCLHKEYAGQKKRCFSRRRKKTAVRNVSFCVKKGEILGLLGPNGAGKSSSVRMISGMTTPTAGEVAQMKMSIRFLGYCPQENVLWPSLTTREHLEVFAAVKGLRRADAHMAISRLVDAFRLHEQLDVPVQKLSGGAARKLCFVLSLLGDPPILLLDEPSTGLDPAEQKQLWQTVQRAVRNTARGALLTTHSMAEAEAVCDRVAIMVSGRLRCIGSIQHLKNSLGKDYILELKLKEASQGMSVHTEVLRLFPRAALQERYSSSSAYRLPVQDVQPLSQAFHKLETVKRNFNLEEYSLSQCTLGKVFLELSKEQELGNVDEEVNTTMRWKLLCHSEGP</sequence>
<dbReference type="SMART" id="SM00382">
    <property type="entry name" value="AAA"/>
    <property type="match status" value="2"/>
</dbReference>
<feature type="transmembrane region" description="Helical" evidence="11">
    <location>
        <begin position="392"/>
        <end position="414"/>
    </location>
</feature>
<reference evidence="13 14" key="1">
    <citation type="submission" date="2018-11" db="EMBL/GenBank/DDBJ databases">
        <title>Haplotype-resolved cattle genomes.</title>
        <authorList>
            <person name="Low W.Y."/>
            <person name="Tearle R."/>
            <person name="Bickhart D.M."/>
            <person name="Rosen B.D."/>
            <person name="Koren S."/>
            <person name="Rhie A."/>
            <person name="Hiendleder S."/>
            <person name="Phillippy A.M."/>
            <person name="Smith T.P.L."/>
            <person name="Williams J.L."/>
        </authorList>
    </citation>
    <scope>NUCLEOTIDE SEQUENCE [LARGE SCALE GENOMIC DNA]</scope>
</reference>
<evidence type="ECO:0000259" key="12">
    <source>
        <dbReference type="PROSITE" id="PS50893"/>
    </source>
</evidence>
<evidence type="ECO:0000256" key="3">
    <source>
        <dbReference type="ARBA" id="ARBA00022448"/>
    </source>
</evidence>
<accession>A0A4W2IBQ7</accession>
<evidence type="ECO:0000313" key="14">
    <source>
        <dbReference type="Proteomes" id="UP000429181"/>
    </source>
</evidence>
<dbReference type="Proteomes" id="UP000429181">
    <property type="component" value="Chromosome 19"/>
</dbReference>
<dbReference type="Ensembl" id="ENSBIXT00005031326.1">
    <property type="protein sequence ID" value="ENSBIXP00005039679.1"/>
    <property type="gene ID" value="ENSBIXG00005005065.1"/>
</dbReference>
<keyword evidence="8" id="KW-1278">Translocase</keyword>
<feature type="transmembrane region" description="Helical" evidence="11">
    <location>
        <begin position="27"/>
        <end position="46"/>
    </location>
</feature>
<dbReference type="InterPro" id="IPR003439">
    <property type="entry name" value="ABC_transporter-like_ATP-bd"/>
</dbReference>
<keyword evidence="10 11" id="KW-0472">Membrane</keyword>
<organism evidence="13 14">
    <name type="scientific">Bos indicus x Bos taurus</name>
    <name type="common">Hybrid cattle</name>
    <dbReference type="NCBI Taxonomy" id="30522"/>
    <lineage>
        <taxon>Eukaryota</taxon>
        <taxon>Metazoa</taxon>
        <taxon>Chordata</taxon>
        <taxon>Craniata</taxon>
        <taxon>Vertebrata</taxon>
        <taxon>Euteleostomi</taxon>
        <taxon>Mammalia</taxon>
        <taxon>Eutheria</taxon>
        <taxon>Laurasiatheria</taxon>
        <taxon>Artiodactyla</taxon>
        <taxon>Ruminantia</taxon>
        <taxon>Pecora</taxon>
        <taxon>Bovidae</taxon>
        <taxon>Bovinae</taxon>
        <taxon>Bos</taxon>
    </lineage>
</organism>
<keyword evidence="6" id="KW-0547">Nucleotide-binding</keyword>
<evidence type="ECO:0000256" key="6">
    <source>
        <dbReference type="ARBA" id="ARBA00022741"/>
    </source>
</evidence>
<feature type="transmembrane region" description="Helical" evidence="11">
    <location>
        <begin position="1114"/>
        <end position="1135"/>
    </location>
</feature>
<evidence type="ECO:0000256" key="2">
    <source>
        <dbReference type="ARBA" id="ARBA00008869"/>
    </source>
</evidence>
<feature type="transmembrane region" description="Helical" evidence="11">
    <location>
        <begin position="1141"/>
        <end position="1161"/>
    </location>
</feature>
<feature type="transmembrane region" description="Helical" evidence="11">
    <location>
        <begin position="852"/>
        <end position="876"/>
    </location>
</feature>
<evidence type="ECO:0000256" key="4">
    <source>
        <dbReference type="ARBA" id="ARBA00022692"/>
    </source>
</evidence>
<dbReference type="PROSITE" id="PS50893">
    <property type="entry name" value="ABC_TRANSPORTER_2"/>
    <property type="match status" value="2"/>
</dbReference>
<evidence type="ECO:0000256" key="7">
    <source>
        <dbReference type="ARBA" id="ARBA00022840"/>
    </source>
</evidence>
<feature type="domain" description="ABC transporter" evidence="12">
    <location>
        <begin position="475"/>
        <end position="710"/>
    </location>
</feature>
<dbReference type="GO" id="GO:0005886">
    <property type="term" value="C:plasma membrane"/>
    <property type="evidence" value="ECO:0007669"/>
    <property type="project" value="UniProtKB-ARBA"/>
</dbReference>
<dbReference type="InterPro" id="IPR013525">
    <property type="entry name" value="ABC2_TM"/>
</dbReference>
<dbReference type="Pfam" id="PF23321">
    <property type="entry name" value="R1_ABCA1"/>
    <property type="match status" value="1"/>
</dbReference>
<dbReference type="InterPro" id="IPR003593">
    <property type="entry name" value="AAA+_ATPase"/>
</dbReference>
<feature type="transmembrane region" description="Helical" evidence="11">
    <location>
        <begin position="289"/>
        <end position="315"/>
    </location>
</feature>